<feature type="transmembrane region" description="Helical" evidence="6">
    <location>
        <begin position="112"/>
        <end position="129"/>
    </location>
</feature>
<dbReference type="InterPro" id="IPR037185">
    <property type="entry name" value="EmrE-like"/>
</dbReference>
<dbReference type="Pfam" id="PF00892">
    <property type="entry name" value="EamA"/>
    <property type="match status" value="2"/>
</dbReference>
<gene>
    <name evidence="8" type="ORF">E4186_00225</name>
    <name evidence="9" type="ORF">E4188_08410</name>
</gene>
<keyword evidence="3 6" id="KW-0812">Transmembrane</keyword>
<dbReference type="Proteomes" id="UP000502657">
    <property type="component" value="Chromosome"/>
</dbReference>
<feature type="transmembrane region" description="Helical" evidence="6">
    <location>
        <begin position="259"/>
        <end position="276"/>
    </location>
</feature>
<dbReference type="RefSeq" id="WP_042650645.1">
    <property type="nucleotide sequence ID" value="NZ_CAWMGL010000226.1"/>
</dbReference>
<evidence type="ECO:0000313" key="10">
    <source>
        <dbReference type="Proteomes" id="UP000502006"/>
    </source>
</evidence>
<reference evidence="10 11" key="1">
    <citation type="submission" date="2019-03" db="EMBL/GenBank/DDBJ databases">
        <title>Novel transposon Tn6433 accelerates the dissemination of tet(E) in Aeromonas from aerobic biofilm under oxytetracycline stress.</title>
        <authorList>
            <person name="Shi Y."/>
            <person name="Tian Z."/>
            <person name="Zhang Y."/>
            <person name="Zhang H."/>
            <person name="Yang M."/>
        </authorList>
    </citation>
    <scope>NUCLEOTIDE SEQUENCE [LARGE SCALE GENOMIC DNA]</scope>
    <source>
        <strain evidence="9 11">R50-22</strain>
        <strain evidence="8 10">T5-8</strain>
    </source>
</reference>
<dbReference type="PANTHER" id="PTHR42920:SF5">
    <property type="entry name" value="EAMA DOMAIN-CONTAINING PROTEIN"/>
    <property type="match status" value="1"/>
</dbReference>
<dbReference type="InterPro" id="IPR000620">
    <property type="entry name" value="EamA_dom"/>
</dbReference>
<keyword evidence="4 6" id="KW-1133">Transmembrane helix</keyword>
<sequence length="286" mass="31471">MNYLIGVTLLWSFSFSLIGVYLAGQVDAYFSVLTRIALASLVFLPFLRRRWLRPDLVVKLMALGAIQLGIMYLFYYHSFLLLTVPEVLVFTIFTPIYVTLIHDLLEGRFKPTYLWGALLAVLGAAVIRFDGLTESYVMGFLVVQGANLCFALGQVGYKVLLAREAQQPPQLAVFGCFYLGALVIALPAWWLLGQPQYPTSGLQWGILLWLGIGASGLGYFLWNKGATLVSSGVLAIMNNALIPAGLLVNLVLWGKDTDLFRLSVGALLMLASLWVCQRQPAGTGLL</sequence>
<name>A0AAE7DNP2_AERME</name>
<evidence type="ECO:0000259" key="7">
    <source>
        <dbReference type="Pfam" id="PF00892"/>
    </source>
</evidence>
<dbReference type="EMBL" id="CP038444">
    <property type="protein sequence ID" value="QJT28830.1"/>
    <property type="molecule type" value="Genomic_DNA"/>
</dbReference>
<evidence type="ECO:0000256" key="5">
    <source>
        <dbReference type="ARBA" id="ARBA00023136"/>
    </source>
</evidence>
<keyword evidence="11" id="KW-1185">Reference proteome</keyword>
<keyword evidence="2" id="KW-1003">Cell membrane</keyword>
<feature type="transmembrane region" description="Helical" evidence="6">
    <location>
        <begin position="234"/>
        <end position="253"/>
    </location>
</feature>
<evidence type="ECO:0000256" key="6">
    <source>
        <dbReference type="SAM" id="Phobius"/>
    </source>
</evidence>
<feature type="transmembrane region" description="Helical" evidence="6">
    <location>
        <begin position="204"/>
        <end position="222"/>
    </location>
</feature>
<protein>
    <submittedName>
        <fullName evidence="8">DMT family transporter</fullName>
    </submittedName>
</protein>
<feature type="domain" description="EamA" evidence="7">
    <location>
        <begin position="3"/>
        <end position="127"/>
    </location>
</feature>
<evidence type="ECO:0000313" key="11">
    <source>
        <dbReference type="Proteomes" id="UP000502657"/>
    </source>
</evidence>
<evidence type="ECO:0000256" key="3">
    <source>
        <dbReference type="ARBA" id="ARBA00022692"/>
    </source>
</evidence>
<feature type="transmembrane region" description="Helical" evidence="6">
    <location>
        <begin position="56"/>
        <end position="75"/>
    </location>
</feature>
<keyword evidence="5 6" id="KW-0472">Membrane</keyword>
<evidence type="ECO:0000313" key="9">
    <source>
        <dbReference type="EMBL" id="QJT38544.1"/>
    </source>
</evidence>
<organism evidence="8 10">
    <name type="scientific">Aeromonas media</name>
    <dbReference type="NCBI Taxonomy" id="651"/>
    <lineage>
        <taxon>Bacteria</taxon>
        <taxon>Pseudomonadati</taxon>
        <taxon>Pseudomonadota</taxon>
        <taxon>Gammaproteobacteria</taxon>
        <taxon>Aeromonadales</taxon>
        <taxon>Aeromonadaceae</taxon>
        <taxon>Aeromonas</taxon>
    </lineage>
</organism>
<dbReference type="GO" id="GO:0005886">
    <property type="term" value="C:plasma membrane"/>
    <property type="evidence" value="ECO:0007669"/>
    <property type="project" value="UniProtKB-SubCell"/>
</dbReference>
<comment type="subcellular location">
    <subcellularLocation>
        <location evidence="1">Cell membrane</location>
        <topology evidence="1">Multi-pass membrane protein</topology>
    </subcellularLocation>
</comment>
<dbReference type="Proteomes" id="UP000502006">
    <property type="component" value="Chromosome"/>
</dbReference>
<accession>A0AAE7DNP2</accession>
<proteinExistence type="predicted"/>
<evidence type="ECO:0000256" key="1">
    <source>
        <dbReference type="ARBA" id="ARBA00004651"/>
    </source>
</evidence>
<feature type="transmembrane region" description="Helical" evidence="6">
    <location>
        <begin position="87"/>
        <end position="105"/>
    </location>
</feature>
<feature type="domain" description="EamA" evidence="7">
    <location>
        <begin position="138"/>
        <end position="275"/>
    </location>
</feature>
<dbReference type="SUPFAM" id="SSF103481">
    <property type="entry name" value="Multidrug resistance efflux transporter EmrE"/>
    <property type="match status" value="2"/>
</dbReference>
<evidence type="ECO:0000256" key="2">
    <source>
        <dbReference type="ARBA" id="ARBA00022475"/>
    </source>
</evidence>
<dbReference type="AlphaFoldDB" id="A0AAE7DNP2"/>
<dbReference type="PANTHER" id="PTHR42920">
    <property type="entry name" value="OS03G0707200 PROTEIN-RELATED"/>
    <property type="match status" value="1"/>
</dbReference>
<feature type="transmembrane region" description="Helical" evidence="6">
    <location>
        <begin position="171"/>
        <end position="192"/>
    </location>
</feature>
<evidence type="ECO:0000313" key="8">
    <source>
        <dbReference type="EMBL" id="QJT28830.1"/>
    </source>
</evidence>
<dbReference type="InterPro" id="IPR051258">
    <property type="entry name" value="Diverse_Substrate_Transporter"/>
</dbReference>
<dbReference type="EMBL" id="CP038448">
    <property type="protein sequence ID" value="QJT38544.1"/>
    <property type="molecule type" value="Genomic_DNA"/>
</dbReference>
<feature type="transmembrane region" description="Helical" evidence="6">
    <location>
        <begin position="29"/>
        <end position="47"/>
    </location>
</feature>
<evidence type="ECO:0000256" key="4">
    <source>
        <dbReference type="ARBA" id="ARBA00022989"/>
    </source>
</evidence>